<reference evidence="3 4" key="1">
    <citation type="journal article" date="2019" name="Int. J. Syst. Evol. Microbiol.">
        <title>The Global Catalogue of Microorganisms (GCM) 10K type strain sequencing project: providing services to taxonomists for standard genome sequencing and annotation.</title>
        <authorList>
            <consortium name="The Broad Institute Genomics Platform"/>
            <consortium name="The Broad Institute Genome Sequencing Center for Infectious Disease"/>
            <person name="Wu L."/>
            <person name="Ma J."/>
        </authorList>
    </citation>
    <scope>NUCLEOTIDE SEQUENCE [LARGE SCALE GENOMIC DNA]</scope>
    <source>
        <strain evidence="3 4">CGMCC 1.12563</strain>
    </source>
</reference>
<dbReference type="RefSeq" id="WP_250873535.1">
    <property type="nucleotide sequence ID" value="NZ_JALXFV010000004.1"/>
</dbReference>
<dbReference type="EMBL" id="JBHUDC010000004">
    <property type="protein sequence ID" value="MFD1513560.1"/>
    <property type="molecule type" value="Genomic_DNA"/>
</dbReference>
<feature type="region of interest" description="Disordered" evidence="1">
    <location>
        <begin position="1"/>
        <end position="21"/>
    </location>
</feature>
<keyword evidence="2" id="KW-0812">Transmembrane</keyword>
<dbReference type="InterPro" id="IPR011330">
    <property type="entry name" value="Glyco_hydro/deAcase_b/a-brl"/>
</dbReference>
<dbReference type="Pfam" id="PF10096">
    <property type="entry name" value="DUF2334"/>
    <property type="match status" value="1"/>
</dbReference>
<accession>A0ABD6AVK8</accession>
<proteinExistence type="predicted"/>
<feature type="transmembrane region" description="Helical" evidence="2">
    <location>
        <begin position="27"/>
        <end position="50"/>
    </location>
</feature>
<feature type="compositionally biased region" description="Polar residues" evidence="1">
    <location>
        <begin position="74"/>
        <end position="86"/>
    </location>
</feature>
<organism evidence="3 4">
    <name type="scientific">Halomarina rubra</name>
    <dbReference type="NCBI Taxonomy" id="2071873"/>
    <lineage>
        <taxon>Archaea</taxon>
        <taxon>Methanobacteriati</taxon>
        <taxon>Methanobacteriota</taxon>
        <taxon>Stenosarchaea group</taxon>
        <taxon>Halobacteria</taxon>
        <taxon>Halobacteriales</taxon>
        <taxon>Natronomonadaceae</taxon>
        <taxon>Halomarina</taxon>
    </lineage>
</organism>
<comment type="caution">
    <text evidence="3">The sequence shown here is derived from an EMBL/GenBank/DDBJ whole genome shotgun (WGS) entry which is preliminary data.</text>
</comment>
<evidence type="ECO:0000313" key="3">
    <source>
        <dbReference type="EMBL" id="MFD1513560.1"/>
    </source>
</evidence>
<evidence type="ECO:0000256" key="1">
    <source>
        <dbReference type="SAM" id="MobiDB-lite"/>
    </source>
</evidence>
<dbReference type="InterPro" id="IPR018763">
    <property type="entry name" value="DUF2334"/>
</dbReference>
<dbReference type="Proteomes" id="UP001597187">
    <property type="component" value="Unassembled WGS sequence"/>
</dbReference>
<dbReference type="Gene3D" id="3.20.20.370">
    <property type="entry name" value="Glycoside hydrolase/deacetylase"/>
    <property type="match status" value="1"/>
</dbReference>
<name>A0ABD6AVK8_9EURY</name>
<dbReference type="AlphaFoldDB" id="A0ABD6AVK8"/>
<feature type="region of interest" description="Disordered" evidence="1">
    <location>
        <begin position="60"/>
        <end position="86"/>
    </location>
</feature>
<keyword evidence="2" id="KW-0472">Membrane</keyword>
<evidence type="ECO:0000313" key="4">
    <source>
        <dbReference type="Proteomes" id="UP001597187"/>
    </source>
</evidence>
<dbReference type="SUPFAM" id="SSF88713">
    <property type="entry name" value="Glycoside hydrolase/deacetylase"/>
    <property type="match status" value="1"/>
</dbReference>
<sequence>MSAEQSPSGEERAETQPDWGSWSTGRAVVWSSVGVALIIVLASVATGALASPFGFVETEAGPSSGGPLAGDSDALSSPTAIAGEPSQSTTWTEYDAIVVFRNDDIQPYYRPETMRAVDQVFIEEGVPVTLGVIPQVGETSTILESDLCAYLRANQRAHPELFEVSLHGYTHERRTAFHGGSEFGGLDPDQQRAYIESGTRTLTECVGERPTAFVPPMDTYDKATVDALRDADYSIVSGGSLFTNDYYNETGLFERDGILHAPNNGGFVANWTTGAFYNQETLEQRYDWAVEDDGLYIQMLHYQFFDTDERLSELQAFIQYVKASGEVRFMTLGELGERMADGSVRQTDDGWEVKEPVTSQ</sequence>
<evidence type="ECO:0000256" key="2">
    <source>
        <dbReference type="SAM" id="Phobius"/>
    </source>
</evidence>
<keyword evidence="2" id="KW-1133">Transmembrane helix</keyword>
<gene>
    <name evidence="3" type="ORF">ACFSBT_09745</name>
</gene>
<protein>
    <submittedName>
        <fullName evidence="3">DUF2334 domain-containing protein</fullName>
    </submittedName>
</protein>
<keyword evidence="4" id="KW-1185">Reference proteome</keyword>